<evidence type="ECO:0000313" key="1">
    <source>
        <dbReference type="EMBL" id="KAH3862424.1"/>
    </source>
</evidence>
<organism evidence="2 3">
    <name type="scientific">Dreissena polymorpha</name>
    <name type="common">Zebra mussel</name>
    <name type="synonym">Mytilus polymorpha</name>
    <dbReference type="NCBI Taxonomy" id="45954"/>
    <lineage>
        <taxon>Eukaryota</taxon>
        <taxon>Metazoa</taxon>
        <taxon>Spiralia</taxon>
        <taxon>Lophotrochozoa</taxon>
        <taxon>Mollusca</taxon>
        <taxon>Bivalvia</taxon>
        <taxon>Autobranchia</taxon>
        <taxon>Heteroconchia</taxon>
        <taxon>Euheterodonta</taxon>
        <taxon>Imparidentia</taxon>
        <taxon>Neoheterodontei</taxon>
        <taxon>Myida</taxon>
        <taxon>Dreissenoidea</taxon>
        <taxon>Dreissenidae</taxon>
        <taxon>Dreissena</taxon>
    </lineage>
</organism>
<evidence type="ECO:0000313" key="3">
    <source>
        <dbReference type="Proteomes" id="UP000828390"/>
    </source>
</evidence>
<dbReference type="AlphaFoldDB" id="A0A9D4RDM0"/>
<dbReference type="Proteomes" id="UP000828390">
    <property type="component" value="Unassembled WGS sequence"/>
</dbReference>
<name>A0A9D4RDM0_DREPO</name>
<evidence type="ECO:0000313" key="2">
    <source>
        <dbReference type="EMBL" id="KAH3862455.1"/>
    </source>
</evidence>
<dbReference type="EMBL" id="JAIWYP010000002">
    <property type="protein sequence ID" value="KAH3862424.1"/>
    <property type="molecule type" value="Genomic_DNA"/>
</dbReference>
<reference evidence="2" key="2">
    <citation type="submission" date="2020-11" db="EMBL/GenBank/DDBJ databases">
        <authorList>
            <person name="McCartney M.A."/>
            <person name="Auch B."/>
            <person name="Kono T."/>
            <person name="Mallez S."/>
            <person name="Becker A."/>
            <person name="Gohl D.M."/>
            <person name="Silverstein K.A.T."/>
            <person name="Koren S."/>
            <person name="Bechman K.B."/>
            <person name="Herman A."/>
            <person name="Abrahante J.E."/>
            <person name="Garbe J."/>
        </authorList>
    </citation>
    <scope>NUCLEOTIDE SEQUENCE</scope>
    <source>
        <strain evidence="2">Duluth1</strain>
        <tissue evidence="2">Whole animal</tissue>
    </source>
</reference>
<dbReference type="EMBL" id="JAIWYP010000002">
    <property type="protein sequence ID" value="KAH3862455.1"/>
    <property type="molecule type" value="Genomic_DNA"/>
</dbReference>
<accession>A0A9D4RDM0</accession>
<gene>
    <name evidence="1" type="ORF">DPMN_025391</name>
    <name evidence="2" type="ORF">DPMN_025422</name>
</gene>
<reference evidence="2" key="1">
    <citation type="journal article" date="2019" name="bioRxiv">
        <title>The Genome of the Zebra Mussel, Dreissena polymorpha: A Resource for Invasive Species Research.</title>
        <authorList>
            <person name="McCartney M.A."/>
            <person name="Auch B."/>
            <person name="Kono T."/>
            <person name="Mallez S."/>
            <person name="Zhang Y."/>
            <person name="Obille A."/>
            <person name="Becker A."/>
            <person name="Abrahante J.E."/>
            <person name="Garbe J."/>
            <person name="Badalamenti J.P."/>
            <person name="Herman A."/>
            <person name="Mangelson H."/>
            <person name="Liachko I."/>
            <person name="Sullivan S."/>
            <person name="Sone E.D."/>
            <person name="Koren S."/>
            <person name="Silverstein K.A.T."/>
            <person name="Beckman K.B."/>
            <person name="Gohl D.M."/>
        </authorList>
    </citation>
    <scope>NUCLEOTIDE SEQUENCE</scope>
    <source>
        <strain evidence="2">Duluth1</strain>
        <tissue evidence="2">Whole animal</tissue>
    </source>
</reference>
<keyword evidence="3" id="KW-1185">Reference proteome</keyword>
<protein>
    <submittedName>
        <fullName evidence="2">Uncharacterized protein</fullName>
    </submittedName>
</protein>
<sequence length="54" mass="6313">MRETGPPPNCSSMTQSQRATYKLERSSTIQKRFWDMVVKELLYTRECLTTDGLQ</sequence>
<comment type="caution">
    <text evidence="2">The sequence shown here is derived from an EMBL/GenBank/DDBJ whole genome shotgun (WGS) entry which is preliminary data.</text>
</comment>
<proteinExistence type="predicted"/>